<feature type="site" description="Histone H3K4me3 binding" evidence="8">
    <location>
        <position position="407"/>
    </location>
</feature>
<feature type="binding site" evidence="9">
    <location>
        <position position="428"/>
    </location>
    <ligand>
        <name>Zn(2+)</name>
        <dbReference type="ChEBI" id="CHEBI:29105"/>
        <label>2</label>
    </ligand>
</feature>
<feature type="compositionally biased region" description="Basic and acidic residues" evidence="12">
    <location>
        <begin position="437"/>
        <end position="458"/>
    </location>
</feature>
<name>A0A316V0H0_9BASI</name>
<feature type="compositionally biased region" description="Low complexity" evidence="12">
    <location>
        <begin position="94"/>
        <end position="109"/>
    </location>
</feature>
<feature type="binding site" evidence="9">
    <location>
        <position position="387"/>
    </location>
    <ligand>
        <name>Zn(2+)</name>
        <dbReference type="ChEBI" id="CHEBI:29105"/>
        <label>1</label>
    </ligand>
</feature>
<feature type="compositionally biased region" description="Gly residues" evidence="12">
    <location>
        <begin position="362"/>
        <end position="374"/>
    </location>
</feature>
<dbReference type="GO" id="GO:0008270">
    <property type="term" value="F:zinc ion binding"/>
    <property type="evidence" value="ECO:0007669"/>
    <property type="project" value="UniProtKB-KW"/>
</dbReference>
<dbReference type="InterPro" id="IPR001965">
    <property type="entry name" value="Znf_PHD"/>
</dbReference>
<evidence type="ECO:0000256" key="9">
    <source>
        <dbReference type="PIRSR" id="PIRSR628651-51"/>
    </source>
</evidence>
<dbReference type="EMBL" id="KZ819662">
    <property type="protein sequence ID" value="PWN30734.1"/>
    <property type="molecule type" value="Genomic_DNA"/>
</dbReference>
<keyword evidence="3 9" id="KW-0479">Metal-binding</keyword>
<feature type="binding site" evidence="9">
    <location>
        <position position="385"/>
    </location>
    <ligand>
        <name>Zn(2+)</name>
        <dbReference type="ChEBI" id="CHEBI:29105"/>
        <label>1</label>
    </ligand>
</feature>
<feature type="region of interest" description="Disordered" evidence="12">
    <location>
        <begin position="341"/>
        <end position="374"/>
    </location>
</feature>
<accession>A0A316V0H0</accession>
<organism evidence="14 15">
    <name type="scientific">Jaminaea rosea</name>
    <dbReference type="NCBI Taxonomy" id="1569628"/>
    <lineage>
        <taxon>Eukaryota</taxon>
        <taxon>Fungi</taxon>
        <taxon>Dikarya</taxon>
        <taxon>Basidiomycota</taxon>
        <taxon>Ustilaginomycotina</taxon>
        <taxon>Exobasidiomycetes</taxon>
        <taxon>Microstromatales</taxon>
        <taxon>Microstromatales incertae sedis</taxon>
        <taxon>Jaminaea</taxon>
    </lineage>
</organism>
<dbReference type="Gene3D" id="6.10.140.1740">
    <property type="match status" value="1"/>
</dbReference>
<evidence type="ECO:0000256" key="10">
    <source>
        <dbReference type="PROSITE-ProRule" id="PRU00146"/>
    </source>
</evidence>
<protein>
    <recommendedName>
        <fullName evidence="11">Chromatin modification-related protein</fullName>
    </recommendedName>
</protein>
<dbReference type="PROSITE" id="PS50016">
    <property type="entry name" value="ZF_PHD_2"/>
    <property type="match status" value="1"/>
</dbReference>
<sequence length="483" mass="49142">MEDPAEIAAVCQEYVASLDNVSHEVTHILKEIQHKDAKVQDLLPKIAAREGQLRELLNKGSPGAPASAGGTAAGTSAPNNANGGGPSLPSAPNGATSPTSPTQPGSSGPNVFTDADKQRADRLLDRIKHEYRRVDDFSSQKEALAQRLWRIIHAHTARLQDTFDKVSEPVMNVARSNVAQATGLNPLSSTISSATQGSAILGAIAAAFGAGGPGAVGVGAIGGSGGGVGARLDEPAGMKRKGGLGGMASPAAASGSSSRLVGTPARGRGGASLERTTPGAAGSPGADSPSRGYGSSQATYGSGGSAGRPRKSGLGGNKARGGSVVGNSALSNVFSAFDEGAGGDDDSSLARRGGSAGAFDDGVGGTLGDMGGAAGDEDRDETLYCFCQKISYGEMIGCDSENCRYEWFHLDCVGVHPPLPEQWICSDCLARQAEEEETKKKASKDKAVKKEKKERDGSADPGASRGKKEGSNGPGANKRRKKN</sequence>
<evidence type="ECO:0000256" key="11">
    <source>
        <dbReference type="RuleBase" id="RU361213"/>
    </source>
</evidence>
<evidence type="ECO:0000256" key="5">
    <source>
        <dbReference type="ARBA" id="ARBA00022833"/>
    </source>
</evidence>
<feature type="region of interest" description="Disordered" evidence="12">
    <location>
        <begin position="57"/>
        <end position="114"/>
    </location>
</feature>
<evidence type="ECO:0000313" key="15">
    <source>
        <dbReference type="Proteomes" id="UP000245884"/>
    </source>
</evidence>
<dbReference type="PANTHER" id="PTHR10333">
    <property type="entry name" value="INHIBITOR OF GROWTH PROTEIN"/>
    <property type="match status" value="1"/>
</dbReference>
<dbReference type="GeneID" id="37029823"/>
<dbReference type="InterPro" id="IPR019786">
    <property type="entry name" value="Zinc_finger_PHD-type_CS"/>
</dbReference>
<feature type="domain" description="PHD-type" evidence="13">
    <location>
        <begin position="382"/>
        <end position="431"/>
    </location>
</feature>
<dbReference type="GO" id="GO:0006325">
    <property type="term" value="P:chromatin organization"/>
    <property type="evidence" value="ECO:0007669"/>
    <property type="project" value="UniProtKB-KW"/>
</dbReference>
<feature type="binding site" evidence="9">
    <location>
        <position position="398"/>
    </location>
    <ligand>
        <name>Zn(2+)</name>
        <dbReference type="ChEBI" id="CHEBI:29105"/>
        <label>2</label>
    </ligand>
</feature>
<keyword evidence="7 11" id="KW-0539">Nucleus</keyword>
<dbReference type="InterPro" id="IPR011011">
    <property type="entry name" value="Znf_FYVE_PHD"/>
</dbReference>
<keyword evidence="6 11" id="KW-0156">Chromatin regulator</keyword>
<dbReference type="CDD" id="cd15505">
    <property type="entry name" value="PHD_ING"/>
    <property type="match status" value="1"/>
</dbReference>
<evidence type="ECO:0000256" key="4">
    <source>
        <dbReference type="ARBA" id="ARBA00022771"/>
    </source>
</evidence>
<dbReference type="InterPro" id="IPR019787">
    <property type="entry name" value="Znf_PHD-finger"/>
</dbReference>
<feature type="site" description="Histone H3K4me3 binding" evidence="8">
    <location>
        <position position="395"/>
    </location>
</feature>
<evidence type="ECO:0000256" key="12">
    <source>
        <dbReference type="SAM" id="MobiDB-lite"/>
    </source>
</evidence>
<dbReference type="PROSITE" id="PS01359">
    <property type="entry name" value="ZF_PHD_1"/>
    <property type="match status" value="1"/>
</dbReference>
<reference evidence="14 15" key="1">
    <citation type="journal article" date="2018" name="Mol. Biol. Evol.">
        <title>Broad Genomic Sampling Reveals a Smut Pathogenic Ancestry of the Fungal Clade Ustilaginomycotina.</title>
        <authorList>
            <person name="Kijpornyongpan T."/>
            <person name="Mondo S.J."/>
            <person name="Barry K."/>
            <person name="Sandor L."/>
            <person name="Lee J."/>
            <person name="Lipzen A."/>
            <person name="Pangilinan J."/>
            <person name="LaButti K."/>
            <person name="Hainaut M."/>
            <person name="Henrissat B."/>
            <person name="Grigoriev I.V."/>
            <person name="Spatafora J.W."/>
            <person name="Aime M.C."/>
        </authorList>
    </citation>
    <scope>NUCLEOTIDE SEQUENCE [LARGE SCALE GENOMIC DNA]</scope>
    <source>
        <strain evidence="14 15">MCA 5214</strain>
    </source>
</reference>
<feature type="region of interest" description="Disordered" evidence="12">
    <location>
        <begin position="436"/>
        <end position="483"/>
    </location>
</feature>
<dbReference type="InterPro" id="IPR028651">
    <property type="entry name" value="ING_fam"/>
</dbReference>
<dbReference type="STRING" id="1569628.A0A316V0H0"/>
<feature type="binding site" evidence="9">
    <location>
        <position position="403"/>
    </location>
    <ligand>
        <name>Zn(2+)</name>
        <dbReference type="ChEBI" id="CHEBI:29105"/>
        <label>2</label>
    </ligand>
</feature>
<feature type="binding site" evidence="9">
    <location>
        <position position="412"/>
    </location>
    <ligand>
        <name>Zn(2+)</name>
        <dbReference type="ChEBI" id="CHEBI:29105"/>
        <label>1</label>
    </ligand>
</feature>
<dbReference type="InterPro" id="IPR013083">
    <property type="entry name" value="Znf_RING/FYVE/PHD"/>
</dbReference>
<feature type="binding site" evidence="9">
    <location>
        <position position="425"/>
    </location>
    <ligand>
        <name>Zn(2+)</name>
        <dbReference type="ChEBI" id="CHEBI:29105"/>
        <label>2</label>
    </ligand>
</feature>
<dbReference type="Gene3D" id="3.30.40.10">
    <property type="entry name" value="Zinc/RING finger domain, C3HC4 (zinc finger)"/>
    <property type="match status" value="1"/>
</dbReference>
<evidence type="ECO:0000256" key="1">
    <source>
        <dbReference type="ARBA" id="ARBA00004123"/>
    </source>
</evidence>
<comment type="subcellular location">
    <subcellularLocation>
        <location evidence="1 11">Nucleus</location>
    </subcellularLocation>
</comment>
<dbReference type="RefSeq" id="XP_025365346.1">
    <property type="nucleotide sequence ID" value="XM_025508000.1"/>
</dbReference>
<dbReference type="GO" id="GO:0006355">
    <property type="term" value="P:regulation of DNA-templated transcription"/>
    <property type="evidence" value="ECO:0007669"/>
    <property type="project" value="TreeGrafter"/>
</dbReference>
<dbReference type="OrthoDB" id="5411773at2759"/>
<evidence type="ECO:0000256" key="2">
    <source>
        <dbReference type="ARBA" id="ARBA00010210"/>
    </source>
</evidence>
<gene>
    <name evidence="14" type="ORF">BDZ90DRAFT_257796</name>
</gene>
<feature type="binding site" evidence="9">
    <location>
        <position position="409"/>
    </location>
    <ligand>
        <name>Zn(2+)</name>
        <dbReference type="ChEBI" id="CHEBI:29105"/>
        <label>1</label>
    </ligand>
</feature>
<evidence type="ECO:0000256" key="8">
    <source>
        <dbReference type="PIRSR" id="PIRSR628651-50"/>
    </source>
</evidence>
<dbReference type="PANTHER" id="PTHR10333:SF42">
    <property type="entry name" value="INHIBITOR OF GROWTH PROTEIN 5"/>
    <property type="match status" value="1"/>
</dbReference>
<dbReference type="GO" id="GO:0005634">
    <property type="term" value="C:nucleus"/>
    <property type="evidence" value="ECO:0007669"/>
    <property type="project" value="UniProtKB-SubCell"/>
</dbReference>
<dbReference type="AlphaFoldDB" id="A0A316V0H0"/>
<evidence type="ECO:0000313" key="14">
    <source>
        <dbReference type="EMBL" id="PWN30734.1"/>
    </source>
</evidence>
<comment type="function">
    <text evidence="11">Component of an histone acetyltransferase complex.</text>
</comment>
<dbReference type="Proteomes" id="UP000245884">
    <property type="component" value="Unassembled WGS sequence"/>
</dbReference>
<evidence type="ECO:0000256" key="7">
    <source>
        <dbReference type="ARBA" id="ARBA00023242"/>
    </source>
</evidence>
<comment type="similarity">
    <text evidence="2 11">Belongs to the ING family.</text>
</comment>
<comment type="domain">
    <text evidence="11">The PHD-type zinc finger mediates the binding to H3K4me3.</text>
</comment>
<keyword evidence="5 9" id="KW-0862">Zinc</keyword>
<dbReference type="SMART" id="SM01408">
    <property type="entry name" value="ING"/>
    <property type="match status" value="1"/>
</dbReference>
<evidence type="ECO:0000256" key="3">
    <source>
        <dbReference type="ARBA" id="ARBA00022723"/>
    </source>
</evidence>
<dbReference type="SMART" id="SM00249">
    <property type="entry name" value="PHD"/>
    <property type="match status" value="1"/>
</dbReference>
<feature type="compositionally biased region" description="Low complexity" evidence="12">
    <location>
        <begin position="60"/>
        <end position="81"/>
    </location>
</feature>
<dbReference type="Pfam" id="PF12998">
    <property type="entry name" value="ING"/>
    <property type="match status" value="2"/>
</dbReference>
<evidence type="ECO:0000259" key="13">
    <source>
        <dbReference type="PROSITE" id="PS50016"/>
    </source>
</evidence>
<dbReference type="CDD" id="cd16858">
    <property type="entry name" value="ING_ING3_Yng2p"/>
    <property type="match status" value="1"/>
</dbReference>
<feature type="region of interest" description="Disordered" evidence="12">
    <location>
        <begin position="232"/>
        <end position="320"/>
    </location>
</feature>
<feature type="compositionally biased region" description="Low complexity" evidence="12">
    <location>
        <begin position="247"/>
        <end position="258"/>
    </location>
</feature>
<keyword evidence="15" id="KW-1185">Reference proteome</keyword>
<comment type="subunit">
    <text evidence="11">Component of an histone acetyltransferase complex. Interacts with H3K4me3 and to a lesser extent with H3K4me2.</text>
</comment>
<keyword evidence="4 10" id="KW-0863">Zinc-finger</keyword>
<evidence type="ECO:0000256" key="6">
    <source>
        <dbReference type="ARBA" id="ARBA00022853"/>
    </source>
</evidence>
<proteinExistence type="inferred from homology"/>
<feature type="site" description="Histone H3K4me3 binding" evidence="8">
    <location>
        <position position="384"/>
    </location>
</feature>
<dbReference type="InterPro" id="IPR024610">
    <property type="entry name" value="ING_N_histone-binding"/>
</dbReference>
<dbReference type="SUPFAM" id="SSF57903">
    <property type="entry name" value="FYVE/PHD zinc finger"/>
    <property type="match status" value="1"/>
</dbReference>
<feature type="site" description="Histone H3K4me3 binding" evidence="8">
    <location>
        <position position="399"/>
    </location>
</feature>
<dbReference type="GO" id="GO:0000785">
    <property type="term" value="C:chromatin"/>
    <property type="evidence" value="ECO:0007669"/>
    <property type="project" value="UniProtKB-ARBA"/>
</dbReference>